<gene>
    <name evidence="1" type="ORF">FSB_LOCUS21758</name>
</gene>
<evidence type="ECO:0000313" key="1">
    <source>
        <dbReference type="EMBL" id="SPC93876.1"/>
    </source>
</evidence>
<reference evidence="1" key="1">
    <citation type="submission" date="2018-02" db="EMBL/GenBank/DDBJ databases">
        <authorList>
            <person name="Cohen D.B."/>
            <person name="Kent A.D."/>
        </authorList>
    </citation>
    <scope>NUCLEOTIDE SEQUENCE</scope>
</reference>
<protein>
    <submittedName>
        <fullName evidence="1">Uncharacterized protein</fullName>
    </submittedName>
</protein>
<sequence length="365" mass="40482">MAPGSRGAGAVFVCFSGEDSGQTGDASGEPRVARRSRSHYLSNAPGLAGQLALPMSDFNVLGTVGKLALPNFARFQIRGNPSLGSRDMVPRPGAAGVFLVRSRTVFRSRFRLDPLPISDFDDLGIVGKLVLPTSQRYRPCTGASLGSQDMILRTEAVGMFLMPRGHFLIEIPARPEELLTIRKLHVVAEVILLLKGLSLWTNFVHNPLVSRPFLARKVSNRSSHHALQNGQGAEMYPGPPFEGFWARWTLFRSGTARSNLGQHLVKPWSKLPDFWEMCPGPCSEVIWCDKPSSDQAALVRAASFCMPTPEKIPWVSAGAAAEKRRSELRDSSSFCGVSIRFGWEGLLEFWWFDLWVLGFRRRRIE</sequence>
<proteinExistence type="predicted"/>
<name>A0A2N9FT26_FAGSY</name>
<accession>A0A2N9FT26</accession>
<organism evidence="1">
    <name type="scientific">Fagus sylvatica</name>
    <name type="common">Beechnut</name>
    <dbReference type="NCBI Taxonomy" id="28930"/>
    <lineage>
        <taxon>Eukaryota</taxon>
        <taxon>Viridiplantae</taxon>
        <taxon>Streptophyta</taxon>
        <taxon>Embryophyta</taxon>
        <taxon>Tracheophyta</taxon>
        <taxon>Spermatophyta</taxon>
        <taxon>Magnoliopsida</taxon>
        <taxon>eudicotyledons</taxon>
        <taxon>Gunneridae</taxon>
        <taxon>Pentapetalae</taxon>
        <taxon>rosids</taxon>
        <taxon>fabids</taxon>
        <taxon>Fagales</taxon>
        <taxon>Fagaceae</taxon>
        <taxon>Fagus</taxon>
    </lineage>
</organism>
<dbReference type="EMBL" id="OIVN01001433">
    <property type="protein sequence ID" value="SPC93876.1"/>
    <property type="molecule type" value="Genomic_DNA"/>
</dbReference>
<dbReference type="AlphaFoldDB" id="A0A2N9FT26"/>